<comment type="caution">
    <text evidence="2">The sequence shown here is derived from an EMBL/GenBank/DDBJ whole genome shotgun (WGS) entry which is preliminary data.</text>
</comment>
<feature type="transmembrane region" description="Helical" evidence="1">
    <location>
        <begin position="363"/>
        <end position="383"/>
    </location>
</feature>
<feature type="transmembrane region" description="Helical" evidence="1">
    <location>
        <begin position="426"/>
        <end position="446"/>
    </location>
</feature>
<reference evidence="2 3" key="1">
    <citation type="journal article" date="2015" name="Nature">
        <title>rRNA introns, odd ribosomes, and small enigmatic genomes across a large radiation of phyla.</title>
        <authorList>
            <person name="Brown C.T."/>
            <person name="Hug L.A."/>
            <person name="Thomas B.C."/>
            <person name="Sharon I."/>
            <person name="Castelle C.J."/>
            <person name="Singh A."/>
            <person name="Wilkins M.J."/>
            <person name="Williams K.H."/>
            <person name="Banfield J.F."/>
        </authorList>
    </citation>
    <scope>NUCLEOTIDE SEQUENCE [LARGE SCALE GENOMIC DNA]</scope>
</reference>
<organism evidence="2 3">
    <name type="scientific">Candidatus Falkowbacteria bacterium GW2011_GWE1_38_31</name>
    <dbReference type="NCBI Taxonomy" id="1618638"/>
    <lineage>
        <taxon>Bacteria</taxon>
        <taxon>Candidatus Falkowiibacteriota</taxon>
    </lineage>
</organism>
<name>A0A0G0JTF1_9BACT</name>
<dbReference type="AlphaFoldDB" id="A0A0G0JTF1"/>
<gene>
    <name evidence="2" type="ORF">US91_C0003G0088</name>
</gene>
<feature type="transmembrane region" description="Helical" evidence="1">
    <location>
        <begin position="452"/>
        <end position="470"/>
    </location>
</feature>
<evidence type="ECO:0000256" key="1">
    <source>
        <dbReference type="SAM" id="Phobius"/>
    </source>
</evidence>
<accession>A0A0G0JTF1</accession>
<keyword evidence="1" id="KW-1133">Transmembrane helix</keyword>
<evidence type="ECO:0000313" key="2">
    <source>
        <dbReference type="EMBL" id="KKQ70758.1"/>
    </source>
</evidence>
<dbReference type="Proteomes" id="UP000034022">
    <property type="component" value="Unassembled WGS sequence"/>
</dbReference>
<keyword evidence="1" id="KW-0812">Transmembrane</keyword>
<feature type="transmembrane region" description="Helical" evidence="1">
    <location>
        <begin position="333"/>
        <end position="351"/>
    </location>
</feature>
<sequence>MVNPNLSKKSDQKITLTANAKRLFQVVYREQNKKDERGDDVSRINVSELISKMSFYYEKIRNTVDYKEEHLLRKNAIERIIKRLIVIEGTISIKGIDSIEVARSLLTELIRAGYLPNNAIPEDKIDEVAAVIQKYLDLRRAITKTKGRSIDEKMDLNRWIIALAASDIEEQLGRNKINQTVVSYMNDVLLKNIVFPENGDFDKDKEIQIFLGIHRCLLKFDKDMLSFILFKYYNAEWQKPRLEKIEKVAGNIIVLRQAIESQLNHPLLKQLNRVISRYTVFFSILTDVIKENPVVVYESIKKDPKAFPREIKNACEKRYAEARKKLWRAAVRSIIYIFITKSIFVLLLEIPATKLFGEEINNLTFFINIAFPAVLLFFIVLFTKIPSDANSKKIVEGVEEIVFEEKERKDHFKLTKPVKRSQSSGVVFGVLYFITFLLSFGGVVWFLGKLNFTWVSIIIFIFFLTFVSFFSIRIRRNTKDMMIIPPRENILSFVSDFFYVPIVAVGKWLSEKFSQINVFVFILDFIIEAPFKIFVEIAEEWTRYVRERKEDIV</sequence>
<evidence type="ECO:0000313" key="3">
    <source>
        <dbReference type="Proteomes" id="UP000034022"/>
    </source>
</evidence>
<keyword evidence="1" id="KW-0472">Membrane</keyword>
<proteinExistence type="predicted"/>
<protein>
    <submittedName>
        <fullName evidence="2">Uncharacterized protein</fullName>
    </submittedName>
</protein>
<dbReference type="EMBL" id="LBUU01000003">
    <property type="protein sequence ID" value="KKQ70758.1"/>
    <property type="molecule type" value="Genomic_DNA"/>
</dbReference>